<dbReference type="PANTHER" id="PTHR12205">
    <property type="entry name" value="CENTROMERE/KINETOCHORE PROTEIN ZW10"/>
    <property type="match status" value="1"/>
</dbReference>
<dbReference type="Proteomes" id="UP001285354">
    <property type="component" value="Unassembled WGS sequence"/>
</dbReference>
<feature type="compositionally biased region" description="Acidic residues" evidence="1">
    <location>
        <begin position="486"/>
        <end position="504"/>
    </location>
</feature>
<dbReference type="Pfam" id="PF22766">
    <property type="entry name" value="ZW10_C2"/>
    <property type="match status" value="1"/>
</dbReference>
<name>A0AAD9WH29_9HELO</name>
<comment type="caution">
    <text evidence="3">The sequence shown here is derived from an EMBL/GenBank/DDBJ whole genome shotgun (WGS) entry which is preliminary data.</text>
</comment>
<feature type="domain" description="ZW10 C-terminal helical" evidence="2">
    <location>
        <begin position="696"/>
        <end position="844"/>
    </location>
</feature>
<gene>
    <name evidence="3" type="ORF">QTJ16_000838</name>
</gene>
<keyword evidence="4" id="KW-1185">Reference proteome</keyword>
<evidence type="ECO:0000256" key="1">
    <source>
        <dbReference type="SAM" id="MobiDB-lite"/>
    </source>
</evidence>
<dbReference type="PANTHER" id="PTHR12205:SF0">
    <property type="entry name" value="CENTROMERE_KINETOCHORE PROTEIN ZW10 HOMOLOG"/>
    <property type="match status" value="1"/>
</dbReference>
<dbReference type="GO" id="GO:0007094">
    <property type="term" value="P:mitotic spindle assembly checkpoint signaling"/>
    <property type="evidence" value="ECO:0007669"/>
    <property type="project" value="TreeGrafter"/>
</dbReference>
<proteinExistence type="predicted"/>
<feature type="region of interest" description="Disordered" evidence="1">
    <location>
        <begin position="428"/>
        <end position="523"/>
    </location>
</feature>
<sequence length="867" mass="96494">MPSPNVQDRLGQVLVEFSTDGTFPEEETVAAAHLDSATVSAALVALEHARTELENEVREISKESAPDVDLWIKHAKSIQDDIEKSRRLASTIVLQAEADEKRLAGLAEKEDYVDFLAQELSFNDQLFSALSALQGANDSLNTAAKLASNERIIDALHMLEDAWNRLGDIPLEKTTRAMRLLDSRSFELRKQIHDQFSAVWQALIHVDLDAATIKINKELPGNATDINQAIIGLKAYKELDQAAKKLWEDLDEVILKPRTDLQIRSIPSIHVAGDSLSLGTEVADQTIKSLFIDLEVIIQFLIVNIPSELIQPLADQMMPQLSARILEVWLDTAVPASLGDMVDYQKALAQVGDFASKLENLGWPGAHSFNDWVTNAPKIWVNKRRETTLDWTRNQLSLGIGTPQIAERVEKQMVARDEGDHIVASGTAVSQDWDDAWSDDGEHASENGDNSLNQFSNGSTRHRKSLEEERRNTEVLSPLANPSTDESIDDSADGWGWGDDDDAIDTAPVAGSPAAPDNSGDQVPIQRQITPLTREMTLSEKYWTSSLSRAVYTIVEQVYVDGAHLTKPENAHIPVSPAASGLFGLPTLILALYRAISPYYYSLEPAGNMYLYNDAMWLSERFHQFLSEWHSRDDISRRACGMVKIEPETKILVSFGKRAYTNELNTQRTVINDLLGGAQNFFQQDSATGGELEDGIKVVISHIRTTAALWKKILPYSAWASATGSLVNTIASKLIADVFDLSDISVDDAERMATILSRVESLDELFIPKPDATRSKSQSHLSQNETDDAVPLTSQFADQWMKMKFLSEVLQSNLKDVRYLWFESDLSLYFSVSEVVDLVHLSFEKNAAVRQVVRDIRENPDPRGEKA</sequence>
<protein>
    <recommendedName>
        <fullName evidence="2">ZW10 C-terminal helical domain-containing protein</fullName>
    </recommendedName>
</protein>
<accession>A0AAD9WH29</accession>
<evidence type="ECO:0000313" key="4">
    <source>
        <dbReference type="Proteomes" id="UP001285354"/>
    </source>
</evidence>
<dbReference type="InterPro" id="IPR055148">
    <property type="entry name" value="ZW10_C_2"/>
</dbReference>
<dbReference type="AlphaFoldDB" id="A0AAD9WH29"/>
<dbReference type="Gene3D" id="1.10.357.150">
    <property type="match status" value="1"/>
</dbReference>
<reference evidence="3" key="1">
    <citation type="submission" date="2023-06" db="EMBL/GenBank/DDBJ databases">
        <title>Draft genome of Marssonina rosae.</title>
        <authorList>
            <person name="Cheng Q."/>
        </authorList>
    </citation>
    <scope>NUCLEOTIDE SEQUENCE</scope>
    <source>
        <strain evidence="3">R4</strain>
    </source>
</reference>
<dbReference type="InterPro" id="IPR046362">
    <property type="entry name" value="Zw10/DSL1_C_sf"/>
</dbReference>
<feature type="compositionally biased region" description="Polar residues" evidence="1">
    <location>
        <begin position="447"/>
        <end position="459"/>
    </location>
</feature>
<dbReference type="GO" id="GO:0005737">
    <property type="term" value="C:cytoplasm"/>
    <property type="evidence" value="ECO:0007669"/>
    <property type="project" value="GOC"/>
</dbReference>
<organism evidence="3 4">
    <name type="scientific">Diplocarpon rosae</name>
    <dbReference type="NCBI Taxonomy" id="946125"/>
    <lineage>
        <taxon>Eukaryota</taxon>
        <taxon>Fungi</taxon>
        <taxon>Dikarya</taxon>
        <taxon>Ascomycota</taxon>
        <taxon>Pezizomycotina</taxon>
        <taxon>Leotiomycetes</taxon>
        <taxon>Helotiales</taxon>
        <taxon>Drepanopezizaceae</taxon>
        <taxon>Diplocarpon</taxon>
    </lineage>
</organism>
<dbReference type="EMBL" id="JAUBYV010000001">
    <property type="protein sequence ID" value="KAK2630018.1"/>
    <property type="molecule type" value="Genomic_DNA"/>
</dbReference>
<evidence type="ECO:0000259" key="2">
    <source>
        <dbReference type="Pfam" id="PF22766"/>
    </source>
</evidence>
<dbReference type="GO" id="GO:0006888">
    <property type="term" value="P:endoplasmic reticulum to Golgi vesicle-mediated transport"/>
    <property type="evidence" value="ECO:0007669"/>
    <property type="project" value="TreeGrafter"/>
</dbReference>
<dbReference type="GO" id="GO:1990423">
    <property type="term" value="C:RZZ complex"/>
    <property type="evidence" value="ECO:0007669"/>
    <property type="project" value="TreeGrafter"/>
</dbReference>
<evidence type="ECO:0000313" key="3">
    <source>
        <dbReference type="EMBL" id="KAK2630018.1"/>
    </source>
</evidence>